<protein>
    <submittedName>
        <fullName evidence="1">Uncharacterized protein</fullName>
    </submittedName>
</protein>
<comment type="caution">
    <text evidence="1">The sequence shown here is derived from an EMBL/GenBank/DDBJ whole genome shotgun (WGS) entry which is preliminary data.</text>
</comment>
<dbReference type="AlphaFoldDB" id="A0A9X4B4T6"/>
<accession>A0A9X4B4T6</accession>
<dbReference type="Proteomes" id="UP001141166">
    <property type="component" value="Unassembled WGS sequence"/>
</dbReference>
<dbReference type="RefSeq" id="WP_272471472.1">
    <property type="nucleotide sequence ID" value="NZ_JAMWMK010000023.1"/>
</dbReference>
<gene>
    <name evidence="1" type="ORF">M3X98_11865</name>
</gene>
<name>A0A9X4B4T6_ENTFC</name>
<organism evidence="1 2">
    <name type="scientific">Enterococcus faecium</name>
    <name type="common">Streptococcus faecium</name>
    <dbReference type="NCBI Taxonomy" id="1352"/>
    <lineage>
        <taxon>Bacteria</taxon>
        <taxon>Bacillati</taxon>
        <taxon>Bacillota</taxon>
        <taxon>Bacilli</taxon>
        <taxon>Lactobacillales</taxon>
        <taxon>Enterococcaceae</taxon>
        <taxon>Enterococcus</taxon>
    </lineage>
</organism>
<proteinExistence type="predicted"/>
<sequence length="181" mass="21860">MNITYLGSEIKLSEYLYRYEEMVRYILQNSSFADLSSDRSKALLKAELRKAETGWYEFYSANRRGPDYAYLQEQIIDFGTSRSDLFDCRDEELTEDNFVHYHIESLKSEKLLSVFQFENADLHFIEEYERKRASEYFNERNQYLKGYENDRISVNETMQRIGYQQLRQSFLIDPLIESYRK</sequence>
<dbReference type="EMBL" id="JAMWMK010000023">
    <property type="protein sequence ID" value="MDC4248731.1"/>
    <property type="molecule type" value="Genomic_DNA"/>
</dbReference>
<evidence type="ECO:0000313" key="1">
    <source>
        <dbReference type="EMBL" id="MDC4248731.1"/>
    </source>
</evidence>
<evidence type="ECO:0000313" key="2">
    <source>
        <dbReference type="Proteomes" id="UP001141166"/>
    </source>
</evidence>
<reference evidence="1" key="1">
    <citation type="submission" date="2022-05" db="EMBL/GenBank/DDBJ databases">
        <title>Draft genome sequences of Clostridium perfringens strains isolated from Peru.</title>
        <authorList>
            <person name="Hurtado R."/>
            <person name="Lima L."/>
            <person name="Sousa T."/>
            <person name="Jaiswal A.K."/>
            <person name="Tiwari S."/>
            <person name="Maturrano L."/>
            <person name="Brenig B."/>
            <person name="Azevedo V."/>
        </authorList>
    </citation>
    <scope>NUCLEOTIDE SEQUENCE</scope>
    <source>
        <strain evidence="1">CP4</strain>
    </source>
</reference>